<feature type="transmembrane region" description="Helical" evidence="1">
    <location>
        <begin position="288"/>
        <end position="306"/>
    </location>
</feature>
<proteinExistence type="predicted"/>
<feature type="transmembrane region" description="Helical" evidence="1">
    <location>
        <begin position="217"/>
        <end position="237"/>
    </location>
</feature>
<keyword evidence="1" id="KW-0472">Membrane</keyword>
<keyword evidence="1" id="KW-0812">Transmembrane</keyword>
<protein>
    <submittedName>
        <fullName evidence="2">Uncharacterized protein</fullName>
    </submittedName>
</protein>
<accession>A0A2H5Y4W0</accession>
<sequence length="395" mass="41150">MSDLDLPSRRIRWFQRVGPWLGIGTGPGTLAVGGALAARLSPPAVLGVILLGGFLLAALATAQGWAGQRQRQSLAVQAEKTFGRIGWVLNLMMALGLLGWLGFYIGLGGAMAAHLLGLPDPIGALLLTALLAGAAGWGVDRWNALAGWTAMAALLTALLVFHRVGVSWPPPPWPAPAAADIGLGIMQVVAYAIVFALRASDFTWDLAEGSDVLKVGMALYGTLVVFVGMGALMGWTLGHWNPAEALARTPGAFLGELLLTLAVIAPALSALHSAALATAALLSLPPSPVWALGLAWIGGVLGAARFDRWLLPFLNGLGWTLPPALVVILMEAWAGCRWDPVWKASAWGAGMVVAIVMGVLGIPFPMLGGMIAVLFVLGLRQIRTGWGGQGLRSSL</sequence>
<dbReference type="EMBL" id="BEHY01000010">
    <property type="protein sequence ID" value="GBD08489.1"/>
    <property type="molecule type" value="Genomic_DNA"/>
</dbReference>
<feature type="transmembrane region" description="Helical" evidence="1">
    <location>
        <begin position="122"/>
        <end position="139"/>
    </location>
</feature>
<feature type="transmembrane region" description="Helical" evidence="1">
    <location>
        <begin position="145"/>
        <end position="165"/>
    </location>
</feature>
<feature type="transmembrane region" description="Helical" evidence="1">
    <location>
        <begin position="346"/>
        <end position="379"/>
    </location>
</feature>
<evidence type="ECO:0000313" key="3">
    <source>
        <dbReference type="Proteomes" id="UP000236642"/>
    </source>
</evidence>
<dbReference type="Proteomes" id="UP000236642">
    <property type="component" value="Unassembled WGS sequence"/>
</dbReference>
<feature type="transmembrane region" description="Helical" evidence="1">
    <location>
        <begin position="45"/>
        <end position="65"/>
    </location>
</feature>
<feature type="transmembrane region" description="Helical" evidence="1">
    <location>
        <begin position="313"/>
        <end position="334"/>
    </location>
</feature>
<organism evidence="2 3">
    <name type="scientific">Candidatus Thermoflexus japonica</name>
    <dbReference type="NCBI Taxonomy" id="2035417"/>
    <lineage>
        <taxon>Bacteria</taxon>
        <taxon>Bacillati</taxon>
        <taxon>Chloroflexota</taxon>
        <taxon>Thermoflexia</taxon>
        <taxon>Thermoflexales</taxon>
        <taxon>Thermoflexaceae</taxon>
        <taxon>Thermoflexus</taxon>
    </lineage>
</organism>
<gene>
    <name evidence="2" type="ORF">HRbin22_00729</name>
</gene>
<keyword evidence="1" id="KW-1133">Transmembrane helix</keyword>
<feature type="transmembrane region" description="Helical" evidence="1">
    <location>
        <begin position="20"/>
        <end position="38"/>
    </location>
</feature>
<feature type="transmembrane region" description="Helical" evidence="1">
    <location>
        <begin position="257"/>
        <end position="282"/>
    </location>
</feature>
<evidence type="ECO:0000256" key="1">
    <source>
        <dbReference type="SAM" id="Phobius"/>
    </source>
</evidence>
<comment type="caution">
    <text evidence="2">The sequence shown here is derived from an EMBL/GenBank/DDBJ whole genome shotgun (WGS) entry which is preliminary data.</text>
</comment>
<reference evidence="3" key="1">
    <citation type="submission" date="2017-09" db="EMBL/GenBank/DDBJ databases">
        <title>Metaegenomics of thermophilic ammonia-oxidizing enrichment culture.</title>
        <authorList>
            <person name="Kato S."/>
            <person name="Suzuki K."/>
        </authorList>
    </citation>
    <scope>NUCLEOTIDE SEQUENCE [LARGE SCALE GENOMIC DNA]</scope>
</reference>
<feature type="transmembrane region" description="Helical" evidence="1">
    <location>
        <begin position="85"/>
        <end position="110"/>
    </location>
</feature>
<dbReference type="AlphaFoldDB" id="A0A2H5Y4W0"/>
<evidence type="ECO:0000313" key="2">
    <source>
        <dbReference type="EMBL" id="GBD08489.1"/>
    </source>
</evidence>
<name>A0A2H5Y4W0_9CHLR</name>
<dbReference type="Gene3D" id="1.10.4160.10">
    <property type="entry name" value="Hydantoin permease"/>
    <property type="match status" value="1"/>
</dbReference>